<evidence type="ECO:0000256" key="4">
    <source>
        <dbReference type="ARBA" id="ARBA00023163"/>
    </source>
</evidence>
<dbReference type="PANTHER" id="PTHR37299">
    <property type="entry name" value="TRANSCRIPTIONAL REGULATOR-RELATED"/>
    <property type="match status" value="1"/>
</dbReference>
<gene>
    <name evidence="6" type="ORF">R4Y45_06990</name>
</gene>
<dbReference type="Gene3D" id="2.40.50.1020">
    <property type="entry name" value="LytTr DNA-binding domain"/>
    <property type="match status" value="1"/>
</dbReference>
<dbReference type="Proteomes" id="UP001377804">
    <property type="component" value="Unassembled WGS sequence"/>
</dbReference>
<protein>
    <submittedName>
        <fullName evidence="6">LytTR family DNA-binding domain-containing protein</fullName>
    </submittedName>
</protein>
<evidence type="ECO:0000313" key="6">
    <source>
        <dbReference type="EMBL" id="MEJ6348963.1"/>
    </source>
</evidence>
<organism evidence="6 7">
    <name type="scientific">Holzapfeliella saturejae</name>
    <dbReference type="NCBI Taxonomy" id="3082953"/>
    <lineage>
        <taxon>Bacteria</taxon>
        <taxon>Bacillati</taxon>
        <taxon>Bacillota</taxon>
        <taxon>Bacilli</taxon>
        <taxon>Lactobacillales</taxon>
        <taxon>Lactobacillaceae</taxon>
        <taxon>Holzapfeliella</taxon>
    </lineage>
</organism>
<dbReference type="InterPro" id="IPR046947">
    <property type="entry name" value="LytR-like"/>
</dbReference>
<dbReference type="Pfam" id="PF04397">
    <property type="entry name" value="LytTR"/>
    <property type="match status" value="1"/>
</dbReference>
<dbReference type="RefSeq" id="WP_339970467.1">
    <property type="nucleotide sequence ID" value="NZ_JAWMWG010000005.1"/>
</dbReference>
<name>A0ABU8SJ77_9LACO</name>
<keyword evidence="1" id="KW-0963">Cytoplasm</keyword>
<keyword evidence="2" id="KW-0805">Transcription regulation</keyword>
<keyword evidence="3 6" id="KW-0238">DNA-binding</keyword>
<reference evidence="6 7" key="1">
    <citation type="submission" date="2023-10" db="EMBL/GenBank/DDBJ databases">
        <title>Holzapfeliella saturejae sp. nov. isolated from Satureja montana flowers.</title>
        <authorList>
            <person name="Alcantara C."/>
            <person name="Zuniga M."/>
            <person name="Landete J.M."/>
            <person name="Monedero V."/>
        </authorList>
    </citation>
    <scope>NUCLEOTIDE SEQUENCE [LARGE SCALE GENOMIC DNA]</scope>
    <source>
        <strain evidence="6 7">He02</strain>
    </source>
</reference>
<dbReference type="EMBL" id="JAWMWG010000005">
    <property type="protein sequence ID" value="MEJ6348963.1"/>
    <property type="molecule type" value="Genomic_DNA"/>
</dbReference>
<evidence type="ECO:0000256" key="1">
    <source>
        <dbReference type="ARBA" id="ARBA00022490"/>
    </source>
</evidence>
<dbReference type="PROSITE" id="PS50930">
    <property type="entry name" value="HTH_LYTTR"/>
    <property type="match status" value="1"/>
</dbReference>
<dbReference type="InterPro" id="IPR007492">
    <property type="entry name" value="LytTR_DNA-bd_dom"/>
</dbReference>
<keyword evidence="7" id="KW-1185">Reference proteome</keyword>
<sequence>MEMKALFKRKENMTGNTIVLQAKEQSDIVSDTINYIESYQQFITGKLNHQNYQLLISDFDSFYSNQKKVFGLINQKSFQLSSRLYELENNLPNQFMRISNTEIINLSKIKKFKLTTAGLIEIQLENGYSTSSSRRFLKKVKERLL</sequence>
<proteinExistence type="predicted"/>
<evidence type="ECO:0000256" key="2">
    <source>
        <dbReference type="ARBA" id="ARBA00023015"/>
    </source>
</evidence>
<dbReference type="SMART" id="SM00850">
    <property type="entry name" value="LytTR"/>
    <property type="match status" value="1"/>
</dbReference>
<accession>A0ABU8SJ77</accession>
<dbReference type="GO" id="GO:0003677">
    <property type="term" value="F:DNA binding"/>
    <property type="evidence" value="ECO:0007669"/>
    <property type="project" value="UniProtKB-KW"/>
</dbReference>
<evidence type="ECO:0000259" key="5">
    <source>
        <dbReference type="PROSITE" id="PS50930"/>
    </source>
</evidence>
<evidence type="ECO:0000313" key="7">
    <source>
        <dbReference type="Proteomes" id="UP001377804"/>
    </source>
</evidence>
<dbReference type="PANTHER" id="PTHR37299:SF2">
    <property type="entry name" value="HTH LYTTR-TYPE DOMAIN-CONTAINING PROTEIN"/>
    <property type="match status" value="1"/>
</dbReference>
<keyword evidence="4" id="KW-0804">Transcription</keyword>
<feature type="domain" description="HTH LytTR-type" evidence="5">
    <location>
        <begin position="43"/>
        <end position="145"/>
    </location>
</feature>
<comment type="caution">
    <text evidence="6">The sequence shown here is derived from an EMBL/GenBank/DDBJ whole genome shotgun (WGS) entry which is preliminary data.</text>
</comment>
<evidence type="ECO:0000256" key="3">
    <source>
        <dbReference type="ARBA" id="ARBA00023125"/>
    </source>
</evidence>